<dbReference type="GO" id="GO:0048024">
    <property type="term" value="P:regulation of mRNA splicing, via spliceosome"/>
    <property type="evidence" value="ECO:0007669"/>
    <property type="project" value="TreeGrafter"/>
</dbReference>
<dbReference type="GO" id="GO:0005681">
    <property type="term" value="C:spliceosomal complex"/>
    <property type="evidence" value="ECO:0007669"/>
    <property type="project" value="UniProtKB-KW"/>
</dbReference>
<dbReference type="VEuPathDB" id="CryptoDB:Vbra_17278"/>
<dbReference type="SMART" id="SM00322">
    <property type="entry name" value="KH"/>
    <property type="match status" value="1"/>
</dbReference>
<dbReference type="SUPFAM" id="SSF54791">
    <property type="entry name" value="Eukaryotic type KH-domain (KH-domain type I)"/>
    <property type="match status" value="1"/>
</dbReference>
<dbReference type="GO" id="GO:0008270">
    <property type="term" value="F:zinc ion binding"/>
    <property type="evidence" value="ECO:0007669"/>
    <property type="project" value="UniProtKB-UniRule"/>
</dbReference>
<keyword evidence="5 10" id="KW-0863">Zinc-finger</keyword>
<sequence length="623" mass="67244">MDQLMALVSLDAALPKKTTEEGRRTRWERKRDSRGKGRWGDPEDVPFKPPPFLDIPPGLTPMQVDQFLREQRLEELGEKLKRGEIEWGDPDIRPPSPPPTYDAKGTRTNTRDVRVKQSMSNEHNRLVEFMIKNVEGFAAPIDFKPQKKVKKIMIPHDKFPEYNFMGLIIGPRGCNHKRLEAESGANISIRGKGTQKEGKRQDYQTDEEAQMPMHVHIAADTEEKLDAVSLIEPLLDPSHQLHEEFKKKGMEQLALVNGLNFGLATNEVRCSVCQAIGHLAFECPEAQQMQTFKKPEVRCTICGDLGHVTMDCKYYTPGASLVDMMKAAEEDGVDVSDARAAAEANPASATLPTVPGMGAVVPGLTQPPPPPGAASNPYEKWKMDQEYRKMMSEISGKPLLDDLDPPPPARASEDAKMAEATKAAATPGAEQLRPRMGMAGLANMVPRPGFPVPPIGPGMLPAPGMPGMGMPFPPFGFPPFMPFPMAPSMAVPPQPQPQPAVPQASPAPTPAAAGSADVTMQDATAPAPSPGSSDAPPLPSESEAPPPPSDDSAPPPPPLPAEPAPPPPSQPQWGGVGGMGFMGFDPTAMGMGMGMPFAPHMAMPMMHQQPFPGGQQQPQQQQP</sequence>
<dbReference type="InterPro" id="IPR004087">
    <property type="entry name" value="KH_dom"/>
</dbReference>
<name>A0A0G4GAC8_VITBC</name>
<feature type="region of interest" description="Disordered" evidence="12">
    <location>
        <begin position="489"/>
        <end position="580"/>
    </location>
</feature>
<evidence type="ECO:0000256" key="9">
    <source>
        <dbReference type="ARBA" id="ARBA00023242"/>
    </source>
</evidence>
<evidence type="ECO:0000256" key="10">
    <source>
        <dbReference type="PROSITE-ProRule" id="PRU00047"/>
    </source>
</evidence>
<feature type="region of interest" description="Disordered" evidence="12">
    <location>
        <begin position="1"/>
        <end position="59"/>
    </location>
</feature>
<dbReference type="Pfam" id="PF16275">
    <property type="entry name" value="SF1-HH"/>
    <property type="match status" value="1"/>
</dbReference>
<feature type="compositionally biased region" description="Basic and acidic residues" evidence="12">
    <location>
        <begin position="17"/>
        <end position="41"/>
    </location>
</feature>
<keyword evidence="11" id="KW-0747">Spliceosome</keyword>
<feature type="compositionally biased region" description="Low complexity" evidence="12">
    <location>
        <begin position="523"/>
        <end position="535"/>
    </location>
</feature>
<evidence type="ECO:0000256" key="6">
    <source>
        <dbReference type="ARBA" id="ARBA00022833"/>
    </source>
</evidence>
<evidence type="ECO:0000259" key="13">
    <source>
        <dbReference type="PROSITE" id="PS50158"/>
    </source>
</evidence>
<keyword evidence="9 11" id="KW-0539">Nucleus</keyword>
<dbReference type="STRING" id="1169540.A0A0G4GAC8"/>
<dbReference type="PANTHER" id="PTHR11208:SF45">
    <property type="entry name" value="SPLICING FACTOR 1"/>
    <property type="match status" value="1"/>
</dbReference>
<evidence type="ECO:0000256" key="12">
    <source>
        <dbReference type="SAM" id="MobiDB-lite"/>
    </source>
</evidence>
<dbReference type="PROSITE" id="PS50158">
    <property type="entry name" value="ZF_CCHC"/>
    <property type="match status" value="1"/>
</dbReference>
<proteinExistence type="inferred from homology"/>
<comment type="similarity">
    <text evidence="2 11">Belongs to the BBP/SF1 family.</text>
</comment>
<dbReference type="InterPro" id="IPR055256">
    <property type="entry name" value="KH_1_KHDC4/BBP-like"/>
</dbReference>
<evidence type="ECO:0000256" key="3">
    <source>
        <dbReference type="ARBA" id="ARBA00022664"/>
    </source>
</evidence>
<gene>
    <name evidence="14" type="ORF">Vbra_17278</name>
</gene>
<keyword evidence="15" id="KW-1185">Reference proteome</keyword>
<dbReference type="CDD" id="cd02395">
    <property type="entry name" value="KH-I_BBP"/>
    <property type="match status" value="1"/>
</dbReference>
<organism evidence="14 15">
    <name type="scientific">Vitrella brassicaformis (strain CCMP3155)</name>
    <dbReference type="NCBI Taxonomy" id="1169540"/>
    <lineage>
        <taxon>Eukaryota</taxon>
        <taxon>Sar</taxon>
        <taxon>Alveolata</taxon>
        <taxon>Colpodellida</taxon>
        <taxon>Vitrellaceae</taxon>
        <taxon>Vitrella</taxon>
    </lineage>
</organism>
<dbReference type="Gene3D" id="6.10.140.1790">
    <property type="match status" value="1"/>
</dbReference>
<reference evidence="14 15" key="1">
    <citation type="submission" date="2014-11" db="EMBL/GenBank/DDBJ databases">
        <authorList>
            <person name="Zhu J."/>
            <person name="Qi W."/>
            <person name="Song R."/>
        </authorList>
    </citation>
    <scope>NUCLEOTIDE SEQUENCE [LARGE SCALE GENOMIC DNA]</scope>
</reference>
<evidence type="ECO:0000256" key="11">
    <source>
        <dbReference type="RuleBase" id="RU367126"/>
    </source>
</evidence>
<feature type="domain" description="CCHC-type" evidence="13">
    <location>
        <begin position="298"/>
        <end position="313"/>
    </location>
</feature>
<feature type="compositionally biased region" description="Low complexity" evidence="12">
    <location>
        <begin position="420"/>
        <end position="430"/>
    </location>
</feature>
<keyword evidence="4 11" id="KW-0479">Metal-binding</keyword>
<dbReference type="InterPro" id="IPR036875">
    <property type="entry name" value="Znf_CCHC_sf"/>
</dbReference>
<dbReference type="SMART" id="SM00343">
    <property type="entry name" value="ZnF_C2HC"/>
    <property type="match status" value="2"/>
</dbReference>
<dbReference type="InterPro" id="IPR047086">
    <property type="entry name" value="SF1-HH_sf"/>
</dbReference>
<dbReference type="GO" id="GO:0000398">
    <property type="term" value="P:mRNA splicing, via spliceosome"/>
    <property type="evidence" value="ECO:0007669"/>
    <property type="project" value="UniProtKB-UniRule"/>
</dbReference>
<comment type="function">
    <text evidence="11">Necessary for the splicing of pre-mRNA. Has a role in the recognition of the branch site (5'-UACUAAC-3'), the pyrimidine tract and the 3'-splice site at the 3'-end of introns.</text>
</comment>
<protein>
    <recommendedName>
        <fullName evidence="11">Branchpoint-bridging protein</fullName>
    </recommendedName>
</protein>
<dbReference type="Gene3D" id="4.10.60.10">
    <property type="entry name" value="Zinc finger, CCHC-type"/>
    <property type="match status" value="1"/>
</dbReference>
<evidence type="ECO:0000313" key="14">
    <source>
        <dbReference type="EMBL" id="CEM25933.1"/>
    </source>
</evidence>
<dbReference type="InterPro" id="IPR036612">
    <property type="entry name" value="KH_dom_type_1_sf"/>
</dbReference>
<keyword evidence="3 11" id="KW-0507">mRNA processing</keyword>
<dbReference type="InterPro" id="IPR001878">
    <property type="entry name" value="Znf_CCHC"/>
</dbReference>
<evidence type="ECO:0000313" key="15">
    <source>
        <dbReference type="Proteomes" id="UP000041254"/>
    </source>
</evidence>
<evidence type="ECO:0000256" key="7">
    <source>
        <dbReference type="ARBA" id="ARBA00022884"/>
    </source>
</evidence>
<feature type="region of interest" description="Disordered" evidence="12">
    <location>
        <begin position="397"/>
        <end position="433"/>
    </location>
</feature>
<accession>A0A0G4GAC8</accession>
<dbReference type="OrthoDB" id="6777263at2759"/>
<evidence type="ECO:0000256" key="1">
    <source>
        <dbReference type="ARBA" id="ARBA00004123"/>
    </source>
</evidence>
<feature type="compositionally biased region" description="Pro residues" evidence="12">
    <location>
        <begin position="536"/>
        <end position="570"/>
    </location>
</feature>
<dbReference type="InParanoid" id="A0A0G4GAC8"/>
<dbReference type="Gene3D" id="3.30.1370.10">
    <property type="entry name" value="K Homology domain, type 1"/>
    <property type="match status" value="1"/>
</dbReference>
<comment type="subcellular location">
    <subcellularLocation>
        <location evidence="1 11">Nucleus</location>
    </subcellularLocation>
</comment>
<dbReference type="AlphaFoldDB" id="A0A0G4GAC8"/>
<dbReference type="Pfam" id="PF22675">
    <property type="entry name" value="KH-I_KHDC4-BBP"/>
    <property type="match status" value="1"/>
</dbReference>
<feature type="region of interest" description="Disordered" evidence="12">
    <location>
        <begin position="603"/>
        <end position="623"/>
    </location>
</feature>
<dbReference type="GO" id="GO:0003729">
    <property type="term" value="F:mRNA binding"/>
    <property type="evidence" value="ECO:0007669"/>
    <property type="project" value="TreeGrafter"/>
</dbReference>
<keyword evidence="7" id="KW-0694">RNA-binding</keyword>
<dbReference type="EMBL" id="CDMY01000607">
    <property type="protein sequence ID" value="CEM25933.1"/>
    <property type="molecule type" value="Genomic_DNA"/>
</dbReference>
<dbReference type="InterPro" id="IPR032570">
    <property type="entry name" value="SF1-HH"/>
</dbReference>
<dbReference type="PANTHER" id="PTHR11208">
    <property type="entry name" value="RNA-BINDING PROTEIN RELATED"/>
    <property type="match status" value="1"/>
</dbReference>
<feature type="region of interest" description="Disordered" evidence="12">
    <location>
        <begin position="85"/>
        <end position="109"/>
    </location>
</feature>
<feature type="compositionally biased region" description="Pro residues" evidence="12">
    <location>
        <begin position="489"/>
        <end position="509"/>
    </location>
</feature>
<keyword evidence="8 11" id="KW-0508">mRNA splicing</keyword>
<dbReference type="InterPro" id="IPR045071">
    <property type="entry name" value="BBP-like"/>
</dbReference>
<evidence type="ECO:0000256" key="8">
    <source>
        <dbReference type="ARBA" id="ARBA00023187"/>
    </source>
</evidence>
<evidence type="ECO:0000256" key="4">
    <source>
        <dbReference type="ARBA" id="ARBA00022723"/>
    </source>
</evidence>
<dbReference type="SUPFAM" id="SSF57756">
    <property type="entry name" value="Retrovirus zinc finger-like domains"/>
    <property type="match status" value="1"/>
</dbReference>
<dbReference type="Proteomes" id="UP000041254">
    <property type="component" value="Unassembled WGS sequence"/>
</dbReference>
<dbReference type="GO" id="GO:0045131">
    <property type="term" value="F:pre-mRNA branch point binding"/>
    <property type="evidence" value="ECO:0007669"/>
    <property type="project" value="UniProtKB-UniRule"/>
</dbReference>
<evidence type="ECO:0000256" key="5">
    <source>
        <dbReference type="ARBA" id="ARBA00022771"/>
    </source>
</evidence>
<evidence type="ECO:0000256" key="2">
    <source>
        <dbReference type="ARBA" id="ARBA00010382"/>
    </source>
</evidence>
<dbReference type="OMA" id="PGMPSMY"/>
<dbReference type="PhylomeDB" id="A0A0G4GAC8"/>
<keyword evidence="6 11" id="KW-0862">Zinc</keyword>